<dbReference type="InterPro" id="IPR000715">
    <property type="entry name" value="Glycosyl_transferase_4"/>
</dbReference>
<evidence type="ECO:0000256" key="6">
    <source>
        <dbReference type="ARBA" id="ARBA00022692"/>
    </source>
</evidence>
<keyword evidence="4 12" id="KW-0328">Glycosyltransferase</keyword>
<dbReference type="Pfam" id="PF00953">
    <property type="entry name" value="Glycos_transf_4"/>
    <property type="match status" value="1"/>
</dbReference>
<evidence type="ECO:0000256" key="4">
    <source>
        <dbReference type="ARBA" id="ARBA00022676"/>
    </source>
</evidence>
<feature type="transmembrane region" description="Helical" evidence="12">
    <location>
        <begin position="211"/>
        <end position="231"/>
    </location>
</feature>
<dbReference type="PANTHER" id="PTHR22926">
    <property type="entry name" value="PHOSPHO-N-ACETYLMURAMOYL-PENTAPEPTIDE-TRANSFERASE"/>
    <property type="match status" value="1"/>
</dbReference>
<comment type="similarity">
    <text evidence="12">Belongs to the glycosyltransferase 4 family. WecA subfamily.</text>
</comment>
<comment type="cofactor">
    <cofactor evidence="12 13">
        <name>Mg(2+)</name>
        <dbReference type="ChEBI" id="CHEBI:18420"/>
    </cofactor>
</comment>
<organism evidence="14 15">
    <name type="scientific">Rheinheimera pacifica</name>
    <dbReference type="NCBI Taxonomy" id="173990"/>
    <lineage>
        <taxon>Bacteria</taxon>
        <taxon>Pseudomonadati</taxon>
        <taxon>Pseudomonadota</taxon>
        <taxon>Gammaproteobacteria</taxon>
        <taxon>Chromatiales</taxon>
        <taxon>Chromatiaceae</taxon>
        <taxon>Rheinheimera</taxon>
    </lineage>
</organism>
<comment type="subcellular location">
    <subcellularLocation>
        <location evidence="12">Cell inner membrane</location>
        <topology evidence="12">Multi-pass membrane protein</topology>
    </subcellularLocation>
    <subcellularLocation>
        <location evidence="1">Cell membrane</location>
        <topology evidence="1">Multi-pass membrane protein</topology>
    </subcellularLocation>
</comment>
<evidence type="ECO:0000256" key="7">
    <source>
        <dbReference type="ARBA" id="ARBA00022842"/>
    </source>
</evidence>
<dbReference type="HAMAP" id="MF_02030">
    <property type="entry name" value="WecA_Gammaproteo"/>
    <property type="match status" value="1"/>
</dbReference>
<feature type="transmembrane region" description="Helical" evidence="12">
    <location>
        <begin position="71"/>
        <end position="87"/>
    </location>
</feature>
<keyword evidence="15" id="KW-1185">Reference proteome</keyword>
<keyword evidence="11 12" id="KW-0464">Manganese</keyword>
<name>A0A1H6KSY7_9GAMM</name>
<evidence type="ECO:0000256" key="1">
    <source>
        <dbReference type="ARBA" id="ARBA00004651"/>
    </source>
</evidence>
<dbReference type="GO" id="GO:0009243">
    <property type="term" value="P:O antigen biosynthetic process"/>
    <property type="evidence" value="ECO:0007669"/>
    <property type="project" value="UniProtKB-UniRule"/>
</dbReference>
<keyword evidence="3 12" id="KW-0997">Cell inner membrane</keyword>
<accession>A0A1H6KSY7</accession>
<evidence type="ECO:0000256" key="9">
    <source>
        <dbReference type="ARBA" id="ARBA00022989"/>
    </source>
</evidence>
<evidence type="ECO:0000313" key="14">
    <source>
        <dbReference type="EMBL" id="SEH74985.1"/>
    </source>
</evidence>
<evidence type="ECO:0000256" key="3">
    <source>
        <dbReference type="ARBA" id="ARBA00022519"/>
    </source>
</evidence>
<evidence type="ECO:0000256" key="11">
    <source>
        <dbReference type="ARBA" id="ARBA00023211"/>
    </source>
</evidence>
<feature type="transmembrane region" description="Helical" evidence="12">
    <location>
        <begin position="123"/>
        <end position="147"/>
    </location>
</feature>
<dbReference type="PROSITE" id="PS01348">
    <property type="entry name" value="MRAY_2"/>
    <property type="match status" value="1"/>
</dbReference>
<keyword evidence="8 12" id="KW-0448">Lipopolysaccharide biosynthesis</keyword>
<sequence length="358" mass="39088">MPEHISLYLAAFITSCVAIAFLYPLSVRFGLVDIPRGRKQHQGAVPLIGGIATYCGLSLALLLFADSSIEPIYYLLCSGTIVLLGVFDDYLDLSVKLRLAIQTLVGLAMTYSLNLHLGSLGDLFGLGVVDLGVLGIPVTLIAVIAAINAFNMTDGIDGLAGMLSMVSFVTIAIFMSLWGQQLHASMALVVVLAMLPYLACNLNLVPGRRIFMGDAGSMLIGLSVIWLLIIGTQSESASFRPVTALWIIAIPLMDMIAIMVRRIRKGQSPFQADREHLHHISLRLGLSSRESLALITSLACIFACIGIIGEYLLVPDLVMLLLFLAVFGAYLYSLQNIWRIISHFRQKRLQSRQPRIVK</sequence>
<feature type="transmembrane region" description="Helical" evidence="12">
    <location>
        <begin position="318"/>
        <end position="338"/>
    </location>
</feature>
<dbReference type="STRING" id="173990.SAMN05660691_01236"/>
<evidence type="ECO:0000256" key="13">
    <source>
        <dbReference type="PIRSR" id="PIRSR600715-1"/>
    </source>
</evidence>
<keyword evidence="10 12" id="KW-0472">Membrane</keyword>
<dbReference type="GO" id="GO:0044038">
    <property type="term" value="P:cell wall macromolecule biosynthetic process"/>
    <property type="evidence" value="ECO:0007669"/>
    <property type="project" value="TreeGrafter"/>
</dbReference>
<feature type="transmembrane region" description="Helical" evidence="12">
    <location>
        <begin position="159"/>
        <end position="178"/>
    </location>
</feature>
<feature type="transmembrane region" description="Helical" evidence="12">
    <location>
        <begin position="184"/>
        <end position="204"/>
    </location>
</feature>
<dbReference type="GO" id="GO:0009276">
    <property type="term" value="C:Gram-negative-bacterium-type cell wall"/>
    <property type="evidence" value="ECO:0007669"/>
    <property type="project" value="InterPro"/>
</dbReference>
<evidence type="ECO:0000256" key="12">
    <source>
        <dbReference type="HAMAP-Rule" id="MF_02030"/>
    </source>
</evidence>
<evidence type="ECO:0000256" key="2">
    <source>
        <dbReference type="ARBA" id="ARBA00022475"/>
    </source>
</evidence>
<evidence type="ECO:0000313" key="15">
    <source>
        <dbReference type="Proteomes" id="UP000199371"/>
    </source>
</evidence>
<dbReference type="GO" id="GO:0000287">
    <property type="term" value="F:magnesium ion binding"/>
    <property type="evidence" value="ECO:0007669"/>
    <property type="project" value="InterPro"/>
</dbReference>
<keyword evidence="6 12" id="KW-0812">Transmembrane</keyword>
<dbReference type="CDD" id="cd06853">
    <property type="entry name" value="GT_WecA_like"/>
    <property type="match status" value="1"/>
</dbReference>
<feature type="transmembrane region" description="Helical" evidence="12">
    <location>
        <begin position="243"/>
        <end position="260"/>
    </location>
</feature>
<evidence type="ECO:0000256" key="10">
    <source>
        <dbReference type="ARBA" id="ARBA00023136"/>
    </source>
</evidence>
<dbReference type="EC" id="2.7.8.33" evidence="12"/>
<comment type="pathway">
    <text evidence="12">Bacterial outer membrane biogenesis; LPS O-antigen biosynthesis.</text>
</comment>
<dbReference type="GO" id="GO:0036380">
    <property type="term" value="F:UDP-N-acetylglucosamine-undecaprenyl-phosphate N-acetylglucosaminephosphotransferase activity"/>
    <property type="evidence" value="ECO:0007669"/>
    <property type="project" value="UniProtKB-UniRule"/>
</dbReference>
<feature type="transmembrane region" description="Helical" evidence="12">
    <location>
        <begin position="6"/>
        <end position="23"/>
    </location>
</feature>
<feature type="binding site" evidence="13">
    <location>
        <position position="214"/>
    </location>
    <ligand>
        <name>Mg(2+)</name>
        <dbReference type="ChEBI" id="CHEBI:18420"/>
    </ligand>
</feature>
<dbReference type="NCBIfam" id="TIGR02380">
    <property type="entry name" value="ECA_wecA"/>
    <property type="match status" value="1"/>
</dbReference>
<evidence type="ECO:0000256" key="8">
    <source>
        <dbReference type="ARBA" id="ARBA00022985"/>
    </source>
</evidence>
<keyword evidence="2 12" id="KW-1003">Cell membrane</keyword>
<dbReference type="GO" id="GO:0030145">
    <property type="term" value="F:manganese ion binding"/>
    <property type="evidence" value="ECO:0007669"/>
    <property type="project" value="InterPro"/>
</dbReference>
<feature type="binding site" evidence="13">
    <location>
        <position position="151"/>
    </location>
    <ligand>
        <name>Mg(2+)</name>
        <dbReference type="ChEBI" id="CHEBI:18420"/>
    </ligand>
</feature>
<dbReference type="OrthoDB" id="9783652at2"/>
<proteinExistence type="inferred from homology"/>
<dbReference type="InterPro" id="IPR018480">
    <property type="entry name" value="PNAcMuramoyl-5peptid_Trfase_CS"/>
</dbReference>
<comment type="cofactor">
    <cofactor evidence="12">
        <name>Mn(2+)</name>
        <dbReference type="ChEBI" id="CHEBI:29035"/>
    </cofactor>
</comment>
<comment type="function">
    <text evidence="12">Catalyzes the transfer of the GlcNAc-1-phosphate moiety from UDP-GlcNAc onto the carrier lipid undecaprenyl phosphate (C55-P), yielding GlcNAc-pyrophosphoryl-undecaprenyl (GlcNAc-PP-C55).</text>
</comment>
<feature type="transmembrane region" description="Helical" evidence="12">
    <location>
        <begin position="44"/>
        <end position="65"/>
    </location>
</feature>
<keyword evidence="5 12" id="KW-0808">Transferase</keyword>
<feature type="transmembrane region" description="Helical" evidence="12">
    <location>
        <begin position="292"/>
        <end position="312"/>
    </location>
</feature>
<dbReference type="RefSeq" id="WP_092791362.1">
    <property type="nucleotide sequence ID" value="NZ_FNXF01000003.1"/>
</dbReference>
<dbReference type="AlphaFoldDB" id="A0A1H6KSY7"/>
<dbReference type="GO" id="GO:0071555">
    <property type="term" value="P:cell wall organization"/>
    <property type="evidence" value="ECO:0007669"/>
    <property type="project" value="TreeGrafter"/>
</dbReference>
<dbReference type="InterPro" id="IPR012750">
    <property type="entry name" value="ECA_WecA-rel"/>
</dbReference>
<keyword evidence="13" id="KW-0479">Metal-binding</keyword>
<dbReference type="GO" id="GO:0005886">
    <property type="term" value="C:plasma membrane"/>
    <property type="evidence" value="ECO:0007669"/>
    <property type="project" value="UniProtKB-SubCell"/>
</dbReference>
<protein>
    <recommendedName>
        <fullName evidence="12">Undecaprenyl-phosphate alpha-N-acetylglucosaminyl 1-phosphate transferase</fullName>
        <ecNumber evidence="12">2.7.8.33</ecNumber>
    </recommendedName>
    <alternativeName>
        <fullName evidence="12">UDP-GlcNAc:undecaprenyl-phosphate GlcNAc-1-phosphate transferase</fullName>
    </alternativeName>
    <alternativeName>
        <fullName evidence="12">Undecaprenyl-phosphate GlcNAc-1-phosphate transferase</fullName>
    </alternativeName>
</protein>
<dbReference type="UniPathway" id="UPA00281"/>
<comment type="catalytic activity">
    <reaction evidence="12">
        <text>di-trans,octa-cis-undecaprenyl phosphate + UDP-N-acetyl-alpha-D-glucosamine = N-acetyl-alpha-D-glucosaminyl-di-trans,octa-cis-undecaprenyl diphosphate + UMP</text>
        <dbReference type="Rhea" id="RHEA:28090"/>
        <dbReference type="ChEBI" id="CHEBI:57705"/>
        <dbReference type="ChEBI" id="CHEBI:57865"/>
        <dbReference type="ChEBI" id="CHEBI:60392"/>
        <dbReference type="ChEBI" id="CHEBI:62959"/>
        <dbReference type="EC" id="2.7.8.33"/>
    </reaction>
</comment>
<gene>
    <name evidence="12" type="primary">wecA</name>
    <name evidence="14" type="ORF">SAMN05660691_01236</name>
</gene>
<dbReference type="Proteomes" id="UP000199371">
    <property type="component" value="Unassembled WGS sequence"/>
</dbReference>
<dbReference type="GO" id="GO:0016757">
    <property type="term" value="F:glycosyltransferase activity"/>
    <property type="evidence" value="ECO:0007669"/>
    <property type="project" value="UniProtKB-KW"/>
</dbReference>
<evidence type="ECO:0000256" key="5">
    <source>
        <dbReference type="ARBA" id="ARBA00022679"/>
    </source>
</evidence>
<dbReference type="PANTHER" id="PTHR22926:SF3">
    <property type="entry name" value="UNDECAPRENYL-PHOSPHATE ALPHA-N-ACETYLGLUCOSAMINYL 1-PHOSPHATE TRANSFERASE"/>
    <property type="match status" value="1"/>
</dbReference>
<reference evidence="15" key="1">
    <citation type="submission" date="2016-10" db="EMBL/GenBank/DDBJ databases">
        <authorList>
            <person name="Varghese N."/>
            <person name="Submissions S."/>
        </authorList>
    </citation>
    <scope>NUCLEOTIDE SEQUENCE [LARGE SCALE GENOMIC DNA]</scope>
    <source>
        <strain evidence="15">DSM 17616</strain>
    </source>
</reference>
<dbReference type="EMBL" id="FNXF01000003">
    <property type="protein sequence ID" value="SEH74985.1"/>
    <property type="molecule type" value="Genomic_DNA"/>
</dbReference>
<keyword evidence="7 12" id="KW-0460">Magnesium</keyword>
<keyword evidence="9 12" id="KW-1133">Transmembrane helix</keyword>